<accession>E1SML4</accession>
<dbReference type="AlphaFoldDB" id="E1SML4"/>
<name>E1SML4_FERBD</name>
<dbReference type="GeneID" id="67181569"/>
<dbReference type="RefSeq" id="WP_013344859.1">
    <property type="nucleotide sequence ID" value="NC_014541.1"/>
</dbReference>
<dbReference type="KEGG" id="fbl:Fbal_1349"/>
<dbReference type="EMBL" id="CP002209">
    <property type="protein sequence ID" value="ADN75553.1"/>
    <property type="molecule type" value="Genomic_DNA"/>
</dbReference>
<evidence type="ECO:0008006" key="4">
    <source>
        <dbReference type="Google" id="ProtNLM"/>
    </source>
</evidence>
<keyword evidence="1" id="KW-0472">Membrane</keyword>
<evidence type="ECO:0000313" key="2">
    <source>
        <dbReference type="EMBL" id="ADN75553.1"/>
    </source>
</evidence>
<dbReference type="eggNOG" id="ENOG50331P2">
    <property type="taxonomic scope" value="Bacteria"/>
</dbReference>
<keyword evidence="3" id="KW-1185">Reference proteome</keyword>
<dbReference type="STRING" id="550540.Fbal_1349"/>
<organism evidence="2 3">
    <name type="scientific">Ferrimonas balearica (strain DSM 9799 / CCM 4581 / KCTC 23876 / PAT)</name>
    <dbReference type="NCBI Taxonomy" id="550540"/>
    <lineage>
        <taxon>Bacteria</taxon>
        <taxon>Pseudomonadati</taxon>
        <taxon>Pseudomonadota</taxon>
        <taxon>Gammaproteobacteria</taxon>
        <taxon>Alteromonadales</taxon>
        <taxon>Ferrimonadaceae</taxon>
        <taxon>Ferrimonas</taxon>
    </lineage>
</organism>
<feature type="transmembrane region" description="Helical" evidence="1">
    <location>
        <begin position="33"/>
        <end position="52"/>
    </location>
</feature>
<keyword evidence="1" id="KW-0812">Transmembrane</keyword>
<keyword evidence="1" id="KW-1133">Transmembrane helix</keyword>
<evidence type="ECO:0000256" key="1">
    <source>
        <dbReference type="SAM" id="Phobius"/>
    </source>
</evidence>
<feature type="transmembrane region" description="Helical" evidence="1">
    <location>
        <begin position="9"/>
        <end position="27"/>
    </location>
</feature>
<dbReference type="HOGENOM" id="CLU_141518_0_0_6"/>
<sequence length="143" mass="16153">MHYHHRQRGTAMMAILAPILLFIAVQIGRDPTAATITVFGLLAFVAVWFNSLTVRVDNDAVRWHFGPGFWRKSVPLAEIEQAEPIRTRWYWGLGIRMTPQGWLYNVSGLDGVRLQLRGGESIILGSDEPEALRQAIESARQRA</sequence>
<protein>
    <recommendedName>
        <fullName evidence="4">Bacterial Pleckstrin homology domain-containing protein</fullName>
    </recommendedName>
</protein>
<dbReference type="OrthoDB" id="5471116at2"/>
<proteinExistence type="predicted"/>
<gene>
    <name evidence="2" type="ordered locus">Fbal_1349</name>
</gene>
<evidence type="ECO:0000313" key="3">
    <source>
        <dbReference type="Proteomes" id="UP000006683"/>
    </source>
</evidence>
<dbReference type="Proteomes" id="UP000006683">
    <property type="component" value="Chromosome"/>
</dbReference>
<reference evidence="2 3" key="1">
    <citation type="journal article" date="2010" name="Stand. Genomic Sci.">
        <title>Complete genome sequence of Ferrimonas balearica type strain (PAT).</title>
        <authorList>
            <person name="Nolan M."/>
            <person name="Sikorski J."/>
            <person name="Davenport K."/>
            <person name="Lucas S."/>
            <person name="Glavina Del Rio T."/>
            <person name="Tice H."/>
            <person name="Cheng J."/>
            <person name="Goodwin L."/>
            <person name="Pitluck S."/>
            <person name="Liolios K."/>
            <person name="Ivanova N."/>
            <person name="Mavromatis K."/>
            <person name="Ovchinnikova G."/>
            <person name="Pati A."/>
            <person name="Chen A."/>
            <person name="Palaniappan K."/>
            <person name="Land M."/>
            <person name="Hauser L."/>
            <person name="Chang Y."/>
            <person name="Jeffries C."/>
            <person name="Tapia R."/>
            <person name="Brettin T."/>
            <person name="Detter J."/>
            <person name="Han C."/>
            <person name="Yasawong M."/>
            <person name="Rohde M."/>
            <person name="Tindall B."/>
            <person name="Goker M."/>
            <person name="Woyke T."/>
            <person name="Bristow J."/>
            <person name="Eisen J."/>
            <person name="Markowitz V."/>
            <person name="Hugenholtz P."/>
            <person name="Kyrpides N."/>
            <person name="Klenk H."/>
            <person name="Lapidus A."/>
        </authorList>
    </citation>
    <scope>NUCLEOTIDE SEQUENCE [LARGE SCALE GENOMIC DNA]</scope>
    <source>
        <strain evidence="3">DSM 9799 / CCM 4581 / KCTC 23876 / PAT</strain>
    </source>
</reference>